<sequence>MSGPSEQDEEEDIPFTPVPVRARRDGWTEARQRGFIRALRRIGSAAAAARSVGKSARGAHKLRSRPGAESFAAAWDEAAALGHDNLRDHVIDRALHGAVVPRFRAGRQVGVAHRYYDALAIAVLSGRGAGLAERLRQAEERGARRSYFEIERAWRRHLEELKEERDRRLAAEGKLARLAEAGLIGREWLDPAAASPSLPSAARAAAAPPIARRTAPRITLL</sequence>
<gene>
    <name evidence="2" type="ORF">DF286_14460</name>
</gene>
<dbReference type="AlphaFoldDB" id="A0A2U2IZ22"/>
<evidence type="ECO:0000256" key="1">
    <source>
        <dbReference type="SAM" id="MobiDB-lite"/>
    </source>
</evidence>
<dbReference type="EMBL" id="QFFF01000002">
    <property type="protein sequence ID" value="PWG01324.1"/>
    <property type="molecule type" value="Genomic_DNA"/>
</dbReference>
<dbReference type="RefSeq" id="WP_109272385.1">
    <property type="nucleotide sequence ID" value="NZ_QFFF01000002.1"/>
</dbReference>
<comment type="caution">
    <text evidence="2">The sequence shown here is derived from an EMBL/GenBank/DDBJ whole genome shotgun (WGS) entry which is preliminary data.</text>
</comment>
<accession>A0A2U2IZ22</accession>
<dbReference type="OrthoDB" id="7282816at2"/>
<organism evidence="2 3">
    <name type="scientific">Allosphingosinicella humi</name>
    <dbReference type="NCBI Taxonomy" id="2068657"/>
    <lineage>
        <taxon>Bacteria</taxon>
        <taxon>Pseudomonadati</taxon>
        <taxon>Pseudomonadota</taxon>
        <taxon>Alphaproteobacteria</taxon>
        <taxon>Sphingomonadales</taxon>
        <taxon>Sphingomonadaceae</taxon>
        <taxon>Allosphingosinicella</taxon>
    </lineage>
</organism>
<dbReference type="Proteomes" id="UP000245916">
    <property type="component" value="Unassembled WGS sequence"/>
</dbReference>
<evidence type="ECO:0000313" key="2">
    <source>
        <dbReference type="EMBL" id="PWG01324.1"/>
    </source>
</evidence>
<name>A0A2U2IZ22_9SPHN</name>
<evidence type="ECO:0000313" key="3">
    <source>
        <dbReference type="Proteomes" id="UP000245916"/>
    </source>
</evidence>
<protein>
    <submittedName>
        <fullName evidence="2">Uncharacterized protein</fullName>
    </submittedName>
</protein>
<feature type="region of interest" description="Disordered" evidence="1">
    <location>
        <begin position="1"/>
        <end position="21"/>
    </location>
</feature>
<proteinExistence type="predicted"/>
<keyword evidence="3" id="KW-1185">Reference proteome</keyword>
<feature type="compositionally biased region" description="Acidic residues" evidence="1">
    <location>
        <begin position="1"/>
        <end position="13"/>
    </location>
</feature>
<reference evidence="2 3" key="1">
    <citation type="submission" date="2018-05" db="EMBL/GenBank/DDBJ databases">
        <title>Genome of Sphingosinicella humi QZX222.</title>
        <authorList>
            <person name="Qiao Z."/>
            <person name="Wang G."/>
        </authorList>
    </citation>
    <scope>NUCLEOTIDE SEQUENCE [LARGE SCALE GENOMIC DNA]</scope>
    <source>
        <strain evidence="2 3">QZX222</strain>
    </source>
</reference>